<gene>
    <name evidence="2" type="ORF">ACFFTP_24750</name>
</gene>
<keyword evidence="1" id="KW-0812">Transmembrane</keyword>
<comment type="caution">
    <text evidence="2">The sequence shown here is derived from an EMBL/GenBank/DDBJ whole genome shotgun (WGS) entry which is preliminary data.</text>
</comment>
<name>A0ABV5QW90_9ACTN</name>
<evidence type="ECO:0000256" key="1">
    <source>
        <dbReference type="SAM" id="Phobius"/>
    </source>
</evidence>
<proteinExistence type="predicted"/>
<dbReference type="Proteomes" id="UP001589716">
    <property type="component" value="Unassembled WGS sequence"/>
</dbReference>
<dbReference type="RefSeq" id="WP_345487335.1">
    <property type="nucleotide sequence ID" value="NZ_BAAAWU010000001.1"/>
</dbReference>
<evidence type="ECO:0000313" key="3">
    <source>
        <dbReference type="Proteomes" id="UP001589716"/>
    </source>
</evidence>
<protein>
    <submittedName>
        <fullName evidence="2">Uncharacterized protein</fullName>
    </submittedName>
</protein>
<feature type="transmembrane region" description="Helical" evidence="1">
    <location>
        <begin position="47"/>
        <end position="65"/>
    </location>
</feature>
<keyword evidence="1" id="KW-1133">Transmembrane helix</keyword>
<feature type="transmembrane region" description="Helical" evidence="1">
    <location>
        <begin position="6"/>
        <end position="26"/>
    </location>
</feature>
<sequence>MHAVDPSPWFVWVALGLVVLQAVALVPVVRRMRGPDPTVRSEARLDLLETVGSLLLFFGLLLSLFVAESLFWIALAGFALMAGVYAVKGLRLLRARRRARSGPEAGS</sequence>
<keyword evidence="3" id="KW-1185">Reference proteome</keyword>
<organism evidence="2 3">
    <name type="scientific">Streptomyces roseoviridis</name>
    <dbReference type="NCBI Taxonomy" id="67361"/>
    <lineage>
        <taxon>Bacteria</taxon>
        <taxon>Bacillati</taxon>
        <taxon>Actinomycetota</taxon>
        <taxon>Actinomycetes</taxon>
        <taxon>Kitasatosporales</taxon>
        <taxon>Streptomycetaceae</taxon>
        <taxon>Streptomyces</taxon>
    </lineage>
</organism>
<keyword evidence="1" id="KW-0472">Membrane</keyword>
<feature type="transmembrane region" description="Helical" evidence="1">
    <location>
        <begin position="71"/>
        <end position="90"/>
    </location>
</feature>
<evidence type="ECO:0000313" key="2">
    <source>
        <dbReference type="EMBL" id="MFB9557383.1"/>
    </source>
</evidence>
<dbReference type="EMBL" id="JBHMCT010000015">
    <property type="protein sequence ID" value="MFB9557383.1"/>
    <property type="molecule type" value="Genomic_DNA"/>
</dbReference>
<accession>A0ABV5QW90</accession>
<reference evidence="2 3" key="1">
    <citation type="submission" date="2024-09" db="EMBL/GenBank/DDBJ databases">
        <authorList>
            <person name="Sun Q."/>
            <person name="Mori K."/>
        </authorList>
    </citation>
    <scope>NUCLEOTIDE SEQUENCE [LARGE SCALE GENOMIC DNA]</scope>
    <source>
        <strain evidence="2 3">JCM 4414</strain>
    </source>
</reference>